<keyword evidence="5" id="KW-0808">Transferase</keyword>
<dbReference type="GO" id="GO:0004125">
    <property type="term" value="F:L-seryl-tRNA(Sec) selenium transferase activity"/>
    <property type="evidence" value="ECO:0007669"/>
    <property type="project" value="TreeGrafter"/>
</dbReference>
<geneLocation type="plasmid" evidence="5">
    <name>pSM92_Rh02</name>
</geneLocation>
<dbReference type="RefSeq" id="WP_130817548.1">
    <property type="nucleotide sequence ID" value="NZ_SIMR01000003.1"/>
</dbReference>
<evidence type="ECO:0000313" key="6">
    <source>
        <dbReference type="Proteomes" id="UP000294215"/>
    </source>
</evidence>
<dbReference type="Proteomes" id="UP000294215">
    <property type="component" value="Unassembled WGS sequence"/>
</dbReference>
<reference evidence="5 6" key="1">
    <citation type="submission" date="2019-02" db="EMBL/GenBank/DDBJ databases">
        <title>The genomic architecture of introgression among sibling species of bacteria.</title>
        <authorList>
            <person name="Cavassim M.I.A."/>
            <person name="Moeskjaer S."/>
            <person name="Moslemi C."/>
            <person name="Fields B."/>
            <person name="Bachmann A."/>
            <person name="Vilhjalmsson B."/>
            <person name="Schierup M.H."/>
            <person name="Young J.P.W."/>
            <person name="Andersen S.U."/>
        </authorList>
    </citation>
    <scope>NUCLEOTIDE SEQUENCE [LARGE SCALE GENOMIC DNA]</scope>
    <source>
        <strain evidence="5 6">SM92</strain>
        <plasmid evidence="5">pSM92_Rh02</plasmid>
    </source>
</reference>
<keyword evidence="5" id="KW-0614">Plasmid</keyword>
<keyword evidence="5" id="KW-0032">Aminotransferase</keyword>
<dbReference type="InterPro" id="IPR015421">
    <property type="entry name" value="PyrdxlP-dep_Trfase_major"/>
</dbReference>
<keyword evidence="2 4" id="KW-0663">Pyridoxal phosphate</keyword>
<comment type="cofactor">
    <cofactor evidence="1 4">
        <name>pyridoxal 5'-phosphate</name>
        <dbReference type="ChEBI" id="CHEBI:597326"/>
    </cofactor>
</comment>
<dbReference type="GO" id="GO:0008483">
    <property type="term" value="F:transaminase activity"/>
    <property type="evidence" value="ECO:0007669"/>
    <property type="project" value="UniProtKB-KW"/>
</dbReference>
<sequence>MSTDIRPSLGLRPVINVSGTMTSLGASIVVPEAISAMASMLPHFVEINDLQRKASAVIARLTGGEAGFVTASCSAGISLAVAGAITGNNLLAIERLPDVVSEKNEVLVQMGHVVSYGAPVDQAIRLAGGKVVLVGQATSTHRFHMENAITDKTAAAVYVVSHHVVDYGLLNLKEFVEIAHAKGVPVIVDAASEYDLRIFLEQGADIALYSGHKFLGGPTSGIVAGRKELVRHAFLQNMGIGRGMKVGKESIFGVMAALEAWESRDHAGIRERETGYLNLWKRTLDGRPGLTALIEPDPTNNPLDRLRLIVDPEQAHITAWDLADALAKGSPPIIVRDHEVEHRYFYLDPCNLHPGEEKIVAERLAQELDKARASNEIIATPIENRSRHRFDGALRWPD</sequence>
<evidence type="ECO:0000256" key="3">
    <source>
        <dbReference type="ARBA" id="ARBA00044507"/>
    </source>
</evidence>
<dbReference type="PANTHER" id="PTHR32328:SF0">
    <property type="entry name" value="L-SERYL-TRNA(SEC) SELENIUM TRANSFERASE"/>
    <property type="match status" value="1"/>
</dbReference>
<dbReference type="InterPro" id="IPR018319">
    <property type="entry name" value="SelA-like"/>
</dbReference>
<gene>
    <name evidence="5" type="ORF">ELH40_30305</name>
</gene>
<dbReference type="AlphaFoldDB" id="A0AB38HUW1"/>
<evidence type="ECO:0000313" key="5">
    <source>
        <dbReference type="EMBL" id="TBC05488.1"/>
    </source>
</evidence>
<name>A0AB38HUW1_9HYPH</name>
<protein>
    <submittedName>
        <fullName evidence="5">Aminotransferase class V-fold PLP-dependent enzyme</fullName>
    </submittedName>
</protein>
<dbReference type="EMBL" id="SIMR01000003">
    <property type="protein sequence ID" value="TBC05488.1"/>
    <property type="molecule type" value="Genomic_DNA"/>
</dbReference>
<accession>A0AB38HUW1</accession>
<comment type="caution">
    <text evidence="5">The sequence shown here is derived from an EMBL/GenBank/DDBJ whole genome shotgun (WGS) entry which is preliminary data.</text>
</comment>
<dbReference type="Pfam" id="PF03841">
    <property type="entry name" value="SelA"/>
    <property type="match status" value="1"/>
</dbReference>
<evidence type="ECO:0000256" key="2">
    <source>
        <dbReference type="ARBA" id="ARBA00022898"/>
    </source>
</evidence>
<dbReference type="Gene3D" id="3.40.640.10">
    <property type="entry name" value="Type I PLP-dependent aspartate aminotransferase-like (Major domain)"/>
    <property type="match status" value="1"/>
</dbReference>
<dbReference type="SUPFAM" id="SSF53383">
    <property type="entry name" value="PLP-dependent transferases"/>
    <property type="match status" value="1"/>
</dbReference>
<evidence type="ECO:0000256" key="1">
    <source>
        <dbReference type="ARBA" id="ARBA00001933"/>
    </source>
</evidence>
<dbReference type="PANTHER" id="PTHR32328">
    <property type="entry name" value="L-SERYL-TRNA(SEC) SELENIUM TRANSFERASE"/>
    <property type="match status" value="1"/>
</dbReference>
<evidence type="ECO:0000256" key="4">
    <source>
        <dbReference type="PIRSR" id="PIRSR618319-50"/>
    </source>
</evidence>
<dbReference type="InterPro" id="IPR015424">
    <property type="entry name" value="PyrdxlP-dep_Trfase"/>
</dbReference>
<comment type="similarity">
    <text evidence="3">Belongs to the SelA family.</text>
</comment>
<feature type="modified residue" description="N6-(pyridoxal phosphate)lysine" evidence="4">
    <location>
        <position position="213"/>
    </location>
</feature>
<organism evidence="5 6">
    <name type="scientific">Rhizobium ruizarguesonis</name>
    <dbReference type="NCBI Taxonomy" id="2081791"/>
    <lineage>
        <taxon>Bacteria</taxon>
        <taxon>Pseudomonadati</taxon>
        <taxon>Pseudomonadota</taxon>
        <taxon>Alphaproteobacteria</taxon>
        <taxon>Hyphomicrobiales</taxon>
        <taxon>Rhizobiaceae</taxon>
        <taxon>Rhizobium/Agrobacterium group</taxon>
        <taxon>Rhizobium</taxon>
    </lineage>
</organism>
<proteinExistence type="inferred from homology"/>